<name>A0A1L0CA99_9GAMM</name>
<evidence type="ECO:0000313" key="1">
    <source>
        <dbReference type="EMBL" id="SGZ18607.1"/>
    </source>
</evidence>
<sequence length="68" mass="7900">MPIPTYCRVYHCKNCGHKQRLFHQSDVVMPQRCYVCGGKDMNISAESPSLKNEIQRVIQLISHIIKKQ</sequence>
<dbReference type="EMBL" id="FPLD01000135">
    <property type="protein sequence ID" value="SGZ18607.1"/>
    <property type="molecule type" value="Genomic_DNA"/>
</dbReference>
<evidence type="ECO:0000313" key="2">
    <source>
        <dbReference type="Proteomes" id="UP000183794"/>
    </source>
</evidence>
<organism evidence="1 2">
    <name type="scientific">Moritella viscosa</name>
    <dbReference type="NCBI Taxonomy" id="80854"/>
    <lineage>
        <taxon>Bacteria</taxon>
        <taxon>Pseudomonadati</taxon>
        <taxon>Pseudomonadota</taxon>
        <taxon>Gammaproteobacteria</taxon>
        <taxon>Alteromonadales</taxon>
        <taxon>Moritellaceae</taxon>
        <taxon>Moritella</taxon>
    </lineage>
</organism>
<protein>
    <submittedName>
        <fullName evidence="1">Acriflavin resistance a</fullName>
    </submittedName>
</protein>
<gene>
    <name evidence="1" type="ORF">NVI5450_4670</name>
</gene>
<accession>A0A1L0CA99</accession>
<proteinExistence type="predicted"/>
<dbReference type="Gene3D" id="2.20.28.10">
    <property type="match status" value="1"/>
</dbReference>
<dbReference type="AlphaFoldDB" id="A0A1L0CA99"/>
<dbReference type="Proteomes" id="UP000183794">
    <property type="component" value="Unassembled WGS sequence"/>
</dbReference>
<reference evidence="1 2" key="1">
    <citation type="submission" date="2016-11" db="EMBL/GenBank/DDBJ databases">
        <authorList>
            <person name="Jaros S."/>
            <person name="Januszkiewicz K."/>
            <person name="Wedrychowicz H."/>
        </authorList>
    </citation>
    <scope>NUCLEOTIDE SEQUENCE [LARGE SCALE GENOMIC DNA]</scope>
    <source>
        <strain evidence="1">NVI 5450</strain>
    </source>
</reference>